<dbReference type="InterPro" id="IPR042099">
    <property type="entry name" value="ANL_N_sf"/>
</dbReference>
<dbReference type="GO" id="GO:0016878">
    <property type="term" value="F:acid-thiol ligase activity"/>
    <property type="evidence" value="ECO:0007669"/>
    <property type="project" value="UniProtKB-ARBA"/>
</dbReference>
<reference evidence="4" key="1">
    <citation type="submission" date="2018-08" db="EMBL/GenBank/DDBJ databases">
        <authorList>
            <person name="Kim S.-J."/>
            <person name="Jung G.-Y."/>
        </authorList>
    </citation>
    <scope>NUCLEOTIDE SEQUENCE [LARGE SCALE GENOMIC DNA]</scope>
    <source>
        <strain evidence="4">GY_H</strain>
    </source>
</reference>
<keyword evidence="4" id="KW-1185">Reference proteome</keyword>
<feature type="domain" description="AMP-binding enzyme C-terminal" evidence="2">
    <location>
        <begin position="404"/>
        <end position="476"/>
    </location>
</feature>
<dbReference type="Pfam" id="PF13193">
    <property type="entry name" value="AMP-binding_C"/>
    <property type="match status" value="1"/>
</dbReference>
<dbReference type="PANTHER" id="PTHR43767">
    <property type="entry name" value="LONG-CHAIN-FATTY-ACID--COA LIGASE"/>
    <property type="match status" value="1"/>
</dbReference>
<evidence type="ECO:0000259" key="1">
    <source>
        <dbReference type="Pfam" id="PF00501"/>
    </source>
</evidence>
<dbReference type="EMBL" id="QRGO01000002">
    <property type="protein sequence ID" value="RDV01999.1"/>
    <property type="molecule type" value="Genomic_DNA"/>
</dbReference>
<gene>
    <name evidence="3" type="ORF">DXH78_15450</name>
</gene>
<evidence type="ECO:0000313" key="3">
    <source>
        <dbReference type="EMBL" id="RDV01999.1"/>
    </source>
</evidence>
<accession>A0A371B338</accession>
<dbReference type="Proteomes" id="UP000263993">
    <property type="component" value="Unassembled WGS sequence"/>
</dbReference>
<feature type="domain" description="AMP-dependent synthetase/ligase" evidence="1">
    <location>
        <begin position="12"/>
        <end position="353"/>
    </location>
</feature>
<dbReference type="Gene3D" id="3.30.300.30">
    <property type="match status" value="1"/>
</dbReference>
<evidence type="ECO:0000313" key="4">
    <source>
        <dbReference type="Proteomes" id="UP000263993"/>
    </source>
</evidence>
<dbReference type="AlphaFoldDB" id="A0A371B338"/>
<organism evidence="3 4">
    <name type="scientific">Undibacter mobilis</name>
    <dbReference type="NCBI Taxonomy" id="2292256"/>
    <lineage>
        <taxon>Bacteria</taxon>
        <taxon>Pseudomonadati</taxon>
        <taxon>Pseudomonadota</taxon>
        <taxon>Alphaproteobacteria</taxon>
        <taxon>Hyphomicrobiales</taxon>
        <taxon>Nitrobacteraceae</taxon>
        <taxon>Undibacter</taxon>
    </lineage>
</organism>
<evidence type="ECO:0000259" key="2">
    <source>
        <dbReference type="Pfam" id="PF13193"/>
    </source>
</evidence>
<dbReference type="PROSITE" id="PS00455">
    <property type="entry name" value="AMP_BINDING"/>
    <property type="match status" value="1"/>
</dbReference>
<dbReference type="SUPFAM" id="SSF56801">
    <property type="entry name" value="Acetyl-CoA synthetase-like"/>
    <property type="match status" value="1"/>
</dbReference>
<dbReference type="PANTHER" id="PTHR43767:SF1">
    <property type="entry name" value="NONRIBOSOMAL PEPTIDE SYNTHASE PES1 (EUROFUNG)-RELATED"/>
    <property type="match status" value="1"/>
</dbReference>
<dbReference type="OrthoDB" id="9803968at2"/>
<sequence>MKIDNVTYCLINNAERRPHHTAVIDGDRQIDYQMLELHVERFAGALKEQGVAAGQIVGVSMKDTIELIVIIFSLMRLGAILLPFDFRWTAAERRAVAAAFQAKLIITDTPFVPVEKTRSIVIDQAWQTAAMAAPAVTGWSTTADSPVMLSLSSGTTGTPKGPLVTHGLYMARFFYESMAVSSTQDDVNMCALPMYFGAGRNITLQHLMMGATVVMYTPPYEAAELALEINRRNVNSVFLVPTIIRRLLKLSNPEGVLFPKLRALISGAAPLYEEEVRRVRQALTPNLYVSYGTTEAGVICYLTPQHEDRKLGSVGKPAFLSDVKILDDNYNPLPQGEIGRISFDTPAVPSGFYKNPQATAESFHGGRFLPGDLGRVDEEGYVFIVGRSKDMILRAGVNIYPGDVESSILMHEAVVDAAVVGWHIGEKGEEVAAVVVVKSSVSEADLIEHCRGLIAPYKVPRRIFFADKLPRSEGGKIAKARIAALLPDKLDGKLKSEMD</sequence>
<dbReference type="Pfam" id="PF00501">
    <property type="entry name" value="AMP-binding"/>
    <property type="match status" value="1"/>
</dbReference>
<dbReference type="InterPro" id="IPR025110">
    <property type="entry name" value="AMP-bd_C"/>
</dbReference>
<dbReference type="Gene3D" id="3.40.50.12780">
    <property type="entry name" value="N-terminal domain of ligase-like"/>
    <property type="match status" value="1"/>
</dbReference>
<keyword evidence="3" id="KW-0436">Ligase</keyword>
<dbReference type="InterPro" id="IPR050237">
    <property type="entry name" value="ATP-dep_AMP-bd_enzyme"/>
</dbReference>
<comment type="caution">
    <text evidence="3">The sequence shown here is derived from an EMBL/GenBank/DDBJ whole genome shotgun (WGS) entry which is preliminary data.</text>
</comment>
<dbReference type="InterPro" id="IPR000873">
    <property type="entry name" value="AMP-dep_synth/lig_dom"/>
</dbReference>
<name>A0A371B338_9BRAD</name>
<dbReference type="RefSeq" id="WP_115518120.1">
    <property type="nucleotide sequence ID" value="NZ_QRGO01000002.1"/>
</dbReference>
<dbReference type="InterPro" id="IPR045851">
    <property type="entry name" value="AMP-bd_C_sf"/>
</dbReference>
<protein>
    <submittedName>
        <fullName evidence="3">Long-chain fatty acid--CoA ligase</fullName>
    </submittedName>
</protein>
<dbReference type="InterPro" id="IPR020845">
    <property type="entry name" value="AMP-binding_CS"/>
</dbReference>
<proteinExistence type="predicted"/>